<name>A0A6J5NWV2_9CAUD</name>
<sequence length="153" mass="15845">MAINPNTDFSSGAVLTAAQQNRFPRGVVAYGQATANVLGMGTAETTQITANAFTAVANRYYRITYYEPTASPAGGASSQIIFRIKNGATQLQRSELQNTGATSAANEILCFVVTTFAAGSVTITGTAQATAGSNIFRGANQIAQLIVEDIGPS</sequence>
<gene>
    <name evidence="1" type="ORF">UFOVP800_12</name>
</gene>
<evidence type="ECO:0000313" key="1">
    <source>
        <dbReference type="EMBL" id="CAB4163222.1"/>
    </source>
</evidence>
<protein>
    <submittedName>
        <fullName evidence="1">Uncharacterized protein</fullName>
    </submittedName>
</protein>
<organism evidence="1">
    <name type="scientific">uncultured Caudovirales phage</name>
    <dbReference type="NCBI Taxonomy" id="2100421"/>
    <lineage>
        <taxon>Viruses</taxon>
        <taxon>Duplodnaviria</taxon>
        <taxon>Heunggongvirae</taxon>
        <taxon>Uroviricota</taxon>
        <taxon>Caudoviricetes</taxon>
        <taxon>Peduoviridae</taxon>
        <taxon>Maltschvirus</taxon>
        <taxon>Maltschvirus maltsch</taxon>
    </lineage>
</organism>
<proteinExistence type="predicted"/>
<reference evidence="1" key="1">
    <citation type="submission" date="2020-04" db="EMBL/GenBank/DDBJ databases">
        <authorList>
            <person name="Chiriac C."/>
            <person name="Salcher M."/>
            <person name="Ghai R."/>
            <person name="Kavagutti S V."/>
        </authorList>
    </citation>
    <scope>NUCLEOTIDE SEQUENCE</scope>
</reference>
<accession>A0A6J5NWV2</accession>
<dbReference type="EMBL" id="LR796755">
    <property type="protein sequence ID" value="CAB4163222.1"/>
    <property type="molecule type" value="Genomic_DNA"/>
</dbReference>